<keyword evidence="2" id="KW-1185">Reference proteome</keyword>
<evidence type="ECO:0000313" key="2">
    <source>
        <dbReference type="Proteomes" id="UP000028623"/>
    </source>
</evidence>
<name>A0A085B982_9FLAO</name>
<organism evidence="1 2">
    <name type="scientific">Epilithonimonas lactis</name>
    <dbReference type="NCBI Taxonomy" id="421072"/>
    <lineage>
        <taxon>Bacteria</taxon>
        <taxon>Pseudomonadati</taxon>
        <taxon>Bacteroidota</taxon>
        <taxon>Flavobacteriia</taxon>
        <taxon>Flavobacteriales</taxon>
        <taxon>Weeksellaceae</taxon>
        <taxon>Chryseobacterium group</taxon>
        <taxon>Epilithonimonas</taxon>
    </lineage>
</organism>
<accession>A0A085B982</accession>
<dbReference type="eggNOG" id="ENOG502ZKCK">
    <property type="taxonomic scope" value="Bacteria"/>
</dbReference>
<dbReference type="RefSeq" id="WP_034978389.1">
    <property type="nucleotide sequence ID" value="NZ_FOFI01000005.1"/>
</dbReference>
<sequence length="71" mass="8316">MNISYYDFKNLPNESQCDIVLNQGHLMNETIKDELKFVLYEISSFTVEIVYNKNNRIASMNVFQNKSAYAN</sequence>
<gene>
    <name evidence="1" type="ORF">IO89_16030</name>
</gene>
<proteinExistence type="predicted"/>
<evidence type="ECO:0000313" key="1">
    <source>
        <dbReference type="EMBL" id="KFC19027.1"/>
    </source>
</evidence>
<dbReference type="AlphaFoldDB" id="A0A085B982"/>
<dbReference type="OrthoDB" id="1264643at2"/>
<dbReference type="EMBL" id="JPLY01000005">
    <property type="protein sequence ID" value="KFC19027.1"/>
    <property type="molecule type" value="Genomic_DNA"/>
</dbReference>
<dbReference type="Proteomes" id="UP000028623">
    <property type="component" value="Unassembled WGS sequence"/>
</dbReference>
<protein>
    <submittedName>
        <fullName evidence="1">Uncharacterized protein</fullName>
    </submittedName>
</protein>
<comment type="caution">
    <text evidence="1">The sequence shown here is derived from an EMBL/GenBank/DDBJ whole genome shotgun (WGS) entry which is preliminary data.</text>
</comment>
<reference evidence="1 2" key="1">
    <citation type="submission" date="2014-07" db="EMBL/GenBank/DDBJ databases">
        <title>Epilithonimonas lactis LMG 22401 Genome.</title>
        <authorList>
            <person name="Pipes S.E."/>
            <person name="Stropko S.J."/>
        </authorList>
    </citation>
    <scope>NUCLEOTIDE SEQUENCE [LARGE SCALE GENOMIC DNA]</scope>
    <source>
        <strain evidence="1 2">LMG 24401</strain>
    </source>
</reference>